<proteinExistence type="predicted"/>
<name>A0ABX1D928_9FLAO</name>
<dbReference type="Pfam" id="PF09537">
    <property type="entry name" value="DUF2383"/>
    <property type="match status" value="1"/>
</dbReference>
<dbReference type="InterPro" id="IPR019052">
    <property type="entry name" value="DUF2383"/>
</dbReference>
<organism evidence="2 3">
    <name type="scientific">Tamlana crocina</name>
    <dbReference type="NCBI Taxonomy" id="393006"/>
    <lineage>
        <taxon>Bacteria</taxon>
        <taxon>Pseudomonadati</taxon>
        <taxon>Bacteroidota</taxon>
        <taxon>Flavobacteriia</taxon>
        <taxon>Flavobacteriales</taxon>
        <taxon>Flavobacteriaceae</taxon>
        <taxon>Tamlana</taxon>
    </lineage>
</organism>
<evidence type="ECO:0000313" key="2">
    <source>
        <dbReference type="EMBL" id="NJX14875.1"/>
    </source>
</evidence>
<feature type="domain" description="DUF2383" evidence="1">
    <location>
        <begin position="7"/>
        <end position="115"/>
    </location>
</feature>
<dbReference type="Proteomes" id="UP000760545">
    <property type="component" value="Unassembled WGS sequence"/>
</dbReference>
<dbReference type="InterPro" id="IPR012347">
    <property type="entry name" value="Ferritin-like"/>
</dbReference>
<gene>
    <name evidence="2" type="ORF">HC176_05185</name>
</gene>
<sequence>MKKSNPTIAQLNELLAINYEAEKMYLDALKQVESEELKHFFRAMAFERNEFCRFLGAEIIQKGGKPEYSDQEKNGLAKLWGKFKKGVSNKDENVLFNEVCRIKTWSLEKYNTILDKIKHSEGITQLLKKQRDTLERSLHSIQIGDRLIA</sequence>
<reference evidence="2 3" key="1">
    <citation type="submission" date="2020-03" db="EMBL/GenBank/DDBJ databases">
        <title>Tamlana sp. nov, isolated from XXX.</title>
        <authorList>
            <person name="Cao W.R."/>
        </authorList>
    </citation>
    <scope>NUCLEOTIDE SEQUENCE [LARGE SCALE GENOMIC DNA]</scope>
    <source>
        <strain evidence="2 3">HST1-43</strain>
    </source>
</reference>
<dbReference type="RefSeq" id="WP_167917109.1">
    <property type="nucleotide sequence ID" value="NZ_JAAVJS010000005.1"/>
</dbReference>
<dbReference type="InterPro" id="IPR009078">
    <property type="entry name" value="Ferritin-like_SF"/>
</dbReference>
<dbReference type="Gene3D" id="1.20.1260.10">
    <property type="match status" value="1"/>
</dbReference>
<dbReference type="SUPFAM" id="SSF47240">
    <property type="entry name" value="Ferritin-like"/>
    <property type="match status" value="1"/>
</dbReference>
<dbReference type="InterPro" id="IPR011971">
    <property type="entry name" value="CHP02284"/>
</dbReference>
<dbReference type="NCBIfam" id="TIGR02284">
    <property type="entry name" value="PA2169 family four-helix-bundle protein"/>
    <property type="match status" value="1"/>
</dbReference>
<keyword evidence="3" id="KW-1185">Reference proteome</keyword>
<dbReference type="EMBL" id="JAAVJS010000005">
    <property type="protein sequence ID" value="NJX14875.1"/>
    <property type="molecule type" value="Genomic_DNA"/>
</dbReference>
<comment type="caution">
    <text evidence="2">The sequence shown here is derived from an EMBL/GenBank/DDBJ whole genome shotgun (WGS) entry which is preliminary data.</text>
</comment>
<evidence type="ECO:0000259" key="1">
    <source>
        <dbReference type="Pfam" id="PF09537"/>
    </source>
</evidence>
<protein>
    <submittedName>
        <fullName evidence="2">PA2169 family four-helix-bundle protein</fullName>
    </submittedName>
</protein>
<evidence type="ECO:0000313" key="3">
    <source>
        <dbReference type="Proteomes" id="UP000760545"/>
    </source>
</evidence>
<accession>A0ABX1D928</accession>